<sequence length="63" mass="7109">ITLPTKVAPSRTQFDLLPCMTPVVRWYLRKPNKVQVFNPACSRMPATQPILACHQASQLTTDQ</sequence>
<name>H1V2D7_COLHI</name>
<dbReference type="Proteomes" id="UP000007174">
    <property type="component" value="Unassembled WGS sequence"/>
</dbReference>
<dbReference type="EMBL" id="CACQ02001123">
    <property type="protein sequence ID" value="CCF34389.1"/>
    <property type="molecule type" value="Genomic_DNA"/>
</dbReference>
<protein>
    <submittedName>
        <fullName evidence="1">Uncharacterized protein</fullName>
    </submittedName>
</protein>
<proteinExistence type="predicted"/>
<dbReference type="HOGENOM" id="CLU_2891953_0_0_1"/>
<evidence type="ECO:0000313" key="2">
    <source>
        <dbReference type="Proteomes" id="UP000007174"/>
    </source>
</evidence>
<feature type="non-terminal residue" evidence="1">
    <location>
        <position position="1"/>
    </location>
</feature>
<dbReference type="AlphaFoldDB" id="H1V2D7"/>
<accession>H1V2D7</accession>
<organism evidence="1 2">
    <name type="scientific">Colletotrichum higginsianum (strain IMI 349063)</name>
    <name type="common">Crucifer anthracnose fungus</name>
    <dbReference type="NCBI Taxonomy" id="759273"/>
    <lineage>
        <taxon>Eukaryota</taxon>
        <taxon>Fungi</taxon>
        <taxon>Dikarya</taxon>
        <taxon>Ascomycota</taxon>
        <taxon>Pezizomycotina</taxon>
        <taxon>Sordariomycetes</taxon>
        <taxon>Hypocreomycetidae</taxon>
        <taxon>Glomerellales</taxon>
        <taxon>Glomerellaceae</taxon>
        <taxon>Colletotrichum</taxon>
        <taxon>Colletotrichum destructivum species complex</taxon>
    </lineage>
</organism>
<gene>
    <name evidence="1" type="ORF">CH063_01131</name>
</gene>
<evidence type="ECO:0000313" key="1">
    <source>
        <dbReference type="EMBL" id="CCF34389.1"/>
    </source>
</evidence>
<reference evidence="2" key="1">
    <citation type="journal article" date="2012" name="Nat. Genet.">
        <title>Lifestyle transitions in plant pathogenic Colletotrichum fungi deciphered by genome and transcriptome analyses.</title>
        <authorList>
            <person name="O'Connell R.J."/>
            <person name="Thon M.R."/>
            <person name="Hacquard S."/>
            <person name="Amyotte S.G."/>
            <person name="Kleemann J."/>
            <person name="Torres M.F."/>
            <person name="Damm U."/>
            <person name="Buiate E.A."/>
            <person name="Epstein L."/>
            <person name="Alkan N."/>
            <person name="Altmueller J."/>
            <person name="Alvarado-Balderrama L."/>
            <person name="Bauser C.A."/>
            <person name="Becker C."/>
            <person name="Birren B.W."/>
            <person name="Chen Z."/>
            <person name="Choi J."/>
            <person name="Crouch J.A."/>
            <person name="Duvick J.P."/>
            <person name="Farman M.A."/>
            <person name="Gan P."/>
            <person name="Heiman D."/>
            <person name="Henrissat B."/>
            <person name="Howard R.J."/>
            <person name="Kabbage M."/>
            <person name="Koch C."/>
            <person name="Kracher B."/>
            <person name="Kubo Y."/>
            <person name="Law A.D."/>
            <person name="Lebrun M.-H."/>
            <person name="Lee Y.-H."/>
            <person name="Miyara I."/>
            <person name="Moore N."/>
            <person name="Neumann U."/>
            <person name="Nordstroem K."/>
            <person name="Panaccione D.G."/>
            <person name="Panstruga R."/>
            <person name="Place M."/>
            <person name="Proctor R.H."/>
            <person name="Prusky D."/>
            <person name="Rech G."/>
            <person name="Reinhardt R."/>
            <person name="Rollins J.A."/>
            <person name="Rounsley S."/>
            <person name="Schardl C.L."/>
            <person name="Schwartz D.C."/>
            <person name="Shenoy N."/>
            <person name="Shirasu K."/>
            <person name="Sikhakolli U.R."/>
            <person name="Stueber K."/>
            <person name="Sukno S.A."/>
            <person name="Sweigard J.A."/>
            <person name="Takano Y."/>
            <person name="Takahara H."/>
            <person name="Trail F."/>
            <person name="van der Does H.C."/>
            <person name="Voll L.M."/>
            <person name="Will I."/>
            <person name="Young S."/>
            <person name="Zeng Q."/>
            <person name="Zhang J."/>
            <person name="Zhou S."/>
            <person name="Dickman M.B."/>
            <person name="Schulze-Lefert P."/>
            <person name="Ver Loren van Themaat E."/>
            <person name="Ma L.-J."/>
            <person name="Vaillancourt L.J."/>
        </authorList>
    </citation>
    <scope>NUCLEOTIDE SEQUENCE [LARGE SCALE GENOMIC DNA]</scope>
    <source>
        <strain evidence="2">IMI 349063</strain>
    </source>
</reference>